<dbReference type="Gene3D" id="2.40.50.140">
    <property type="entry name" value="Nucleic acid-binding proteins"/>
    <property type="match status" value="2"/>
</dbReference>
<dbReference type="Proteomes" id="UP000309340">
    <property type="component" value="Unassembled WGS sequence"/>
</dbReference>
<dbReference type="CDD" id="cd11372">
    <property type="entry name" value="RNase_PH_RRP46"/>
    <property type="match status" value="1"/>
</dbReference>
<gene>
    <name evidence="2" type="ORF">B0A55_01025</name>
</gene>
<evidence type="ECO:0000259" key="1">
    <source>
        <dbReference type="Pfam" id="PF01138"/>
    </source>
</evidence>
<feature type="domain" description="Exoribonuclease phosphorolytic" evidence="1">
    <location>
        <begin position="10"/>
        <end position="129"/>
    </location>
</feature>
<dbReference type="EMBL" id="NAJQ01000010">
    <property type="protein sequence ID" value="TKA83357.1"/>
    <property type="molecule type" value="Genomic_DNA"/>
</dbReference>
<dbReference type="SUPFAM" id="SSF55666">
    <property type="entry name" value="Ribonuclease PH domain 2-like"/>
    <property type="match status" value="1"/>
</dbReference>
<reference evidence="2 3" key="1">
    <citation type="submission" date="2017-03" db="EMBL/GenBank/DDBJ databases">
        <title>Genomes of endolithic fungi from Antarctica.</title>
        <authorList>
            <person name="Coleine C."/>
            <person name="Masonjones S."/>
            <person name="Stajich J.E."/>
        </authorList>
    </citation>
    <scope>NUCLEOTIDE SEQUENCE [LARGE SCALE GENOMIC DNA]</scope>
    <source>
        <strain evidence="2 3">CCFEE 5184</strain>
    </source>
</reference>
<dbReference type="SUPFAM" id="SSF54211">
    <property type="entry name" value="Ribosomal protein S5 domain 2-like"/>
    <property type="match status" value="1"/>
</dbReference>
<dbReference type="Gene3D" id="3.30.230.70">
    <property type="entry name" value="GHMP Kinase, N-terminal domain"/>
    <property type="match status" value="1"/>
</dbReference>
<comment type="caution">
    <text evidence="2">The sequence shown here is derived from an EMBL/GenBank/DDBJ whole genome shotgun (WGS) entry which is preliminary data.</text>
</comment>
<protein>
    <recommendedName>
        <fullName evidence="1">Exoribonuclease phosphorolytic domain-containing protein</fullName>
    </recommendedName>
</protein>
<dbReference type="Pfam" id="PF01138">
    <property type="entry name" value="RNase_PH"/>
    <property type="match status" value="1"/>
</dbReference>
<dbReference type="InterPro" id="IPR001247">
    <property type="entry name" value="ExoRNase_PH_dom1"/>
</dbReference>
<dbReference type="InterPro" id="IPR027408">
    <property type="entry name" value="PNPase/RNase_PH_dom_sf"/>
</dbReference>
<dbReference type="OrthoDB" id="3248508at2759"/>
<sequence>MGPDISHHPLHRADGSATLPSNFYSVLAAVNGPVEVQRRNELPEEAAVEVNIRPASGVGGPRERWLESVVAAVLRSVLLVHMHPRTLIQITLQITKAPSLTLKGAIRDVAVLPSLINAAFLALADGGLPLRNTVAAVLFAVASTGEVREEPSEKELVGCKSVHGLAYDNHGDLLLSESACSFDLVEWERIADQAEEACRAAMGSLDEDGVMGGNGKGDASIQAFFPPTPQSSPVKQSAIEHIGDGFTADEVRVALQPKRAEPWQPPSEYTESDIRDLYPGPKAVTFMGRVCNLFDVANTPKTPRSAKGCVKLCVKDETGAITVRFWYADHVPALRLGSLVSIWTNHISNGENGTLSSTSAPLYASLFPERDRSCHLMLHENSYNGSMHKKPLGSRKGQPLAGLMTLQNFVDGGYDVLDARILVVVKRIGPKKRVTRKDESVTENINLTVQDDTAEATLGLWGSTAASPLDRAVSENSTNPEAVAVREGWKAGETVLLLQGPGCKLNRSTYLNLTSATTIDINPDIPDAAWLRRWSLRQRSREAINPLFPEGVFDLTIIRTGPVRCLYTIADLDEFARAAPTETFQGYLSVLITEVKLHEYRKRRMLFAGECCSIPAYANDVVATCKGCEQKVVLSVSPKIIGQVMDETAVVGPGKLLFSDRACRSLLGREPAGLLKLGDEETRYLSDPLLFCRVTLLFGWTGDESVGGGRICVLDVTAWGPPTYGRSSVEAWLAMRSEIWQCSQTLAQQSCKSS</sequence>
<dbReference type="InterPro" id="IPR012340">
    <property type="entry name" value="NA-bd_OB-fold"/>
</dbReference>
<proteinExistence type="predicted"/>
<dbReference type="STRING" id="329884.A0A4U0Y1S3"/>
<dbReference type="GO" id="GO:0003697">
    <property type="term" value="F:single-stranded DNA binding"/>
    <property type="evidence" value="ECO:0007669"/>
    <property type="project" value="TreeGrafter"/>
</dbReference>
<evidence type="ECO:0000313" key="2">
    <source>
        <dbReference type="EMBL" id="TKA83357.1"/>
    </source>
</evidence>
<accession>A0A4U0Y1S3</accession>
<dbReference type="GO" id="GO:0000712">
    <property type="term" value="P:resolution of meiotic recombination intermediates"/>
    <property type="evidence" value="ECO:0007669"/>
    <property type="project" value="TreeGrafter"/>
</dbReference>
<dbReference type="PANTHER" id="PTHR21166">
    <property type="entry name" value="CELL DIVISION CONTROL PROTEIN 24 OB DOMAIN-CONTAINING PROTEIN-RELATED"/>
    <property type="match status" value="1"/>
</dbReference>
<evidence type="ECO:0000313" key="3">
    <source>
        <dbReference type="Proteomes" id="UP000309340"/>
    </source>
</evidence>
<name>A0A4U0Y1S3_9PEZI</name>
<dbReference type="InterPro" id="IPR052469">
    <property type="entry name" value="MEIOB"/>
</dbReference>
<dbReference type="PANTHER" id="PTHR21166:SF2">
    <property type="entry name" value="CELL DIVISION CONTROL PROTEIN 24 OB DOMAIN-CONTAINING PROTEIN-RELATED"/>
    <property type="match status" value="1"/>
</dbReference>
<organism evidence="2 3">
    <name type="scientific">Friedmanniomyces simplex</name>
    <dbReference type="NCBI Taxonomy" id="329884"/>
    <lineage>
        <taxon>Eukaryota</taxon>
        <taxon>Fungi</taxon>
        <taxon>Dikarya</taxon>
        <taxon>Ascomycota</taxon>
        <taxon>Pezizomycotina</taxon>
        <taxon>Dothideomycetes</taxon>
        <taxon>Dothideomycetidae</taxon>
        <taxon>Mycosphaerellales</taxon>
        <taxon>Teratosphaeriaceae</taxon>
        <taxon>Friedmanniomyces</taxon>
    </lineage>
</organism>
<keyword evidence="3" id="KW-1185">Reference proteome</keyword>
<dbReference type="InterPro" id="IPR020568">
    <property type="entry name" value="Ribosomal_Su5_D2-typ_SF"/>
</dbReference>
<dbReference type="SUPFAM" id="SSF50249">
    <property type="entry name" value="Nucleic acid-binding proteins"/>
    <property type="match status" value="2"/>
</dbReference>
<dbReference type="GO" id="GO:0008310">
    <property type="term" value="F:single-stranded DNA 3'-5' DNA exonuclease activity"/>
    <property type="evidence" value="ECO:0007669"/>
    <property type="project" value="TreeGrafter"/>
</dbReference>
<dbReference type="InterPro" id="IPR036345">
    <property type="entry name" value="ExoRNase_PH_dom2_sf"/>
</dbReference>
<dbReference type="GO" id="GO:0000176">
    <property type="term" value="C:nuclear exosome (RNase complex)"/>
    <property type="evidence" value="ECO:0007669"/>
    <property type="project" value="UniProtKB-ARBA"/>
</dbReference>
<dbReference type="AlphaFoldDB" id="A0A4U0Y1S3"/>